<dbReference type="HOGENOM" id="CLU_057295_0_1_5"/>
<dbReference type="InterPro" id="IPR000620">
    <property type="entry name" value="EamA_dom"/>
</dbReference>
<evidence type="ECO:0000256" key="4">
    <source>
        <dbReference type="ARBA" id="ARBA00022989"/>
    </source>
</evidence>
<dbReference type="InterPro" id="IPR050638">
    <property type="entry name" value="AA-Vitamin_Transporters"/>
</dbReference>
<evidence type="ECO:0000259" key="7">
    <source>
        <dbReference type="Pfam" id="PF00892"/>
    </source>
</evidence>
<feature type="transmembrane region" description="Helical" evidence="6">
    <location>
        <begin position="126"/>
        <end position="143"/>
    </location>
</feature>
<feature type="transmembrane region" description="Helical" evidence="6">
    <location>
        <begin position="267"/>
        <end position="287"/>
    </location>
</feature>
<gene>
    <name evidence="8" type="ordered locus">Sala_1861</name>
</gene>
<keyword evidence="4 6" id="KW-1133">Transmembrane helix</keyword>
<evidence type="ECO:0000256" key="3">
    <source>
        <dbReference type="ARBA" id="ARBA00022692"/>
    </source>
</evidence>
<name>Q1GRZ9_SPHAL</name>
<comment type="subcellular location">
    <subcellularLocation>
        <location evidence="1">Membrane</location>
        <topology evidence="1">Multi-pass membrane protein</topology>
    </subcellularLocation>
</comment>
<keyword evidence="9" id="KW-1185">Reference proteome</keyword>
<sequence length="297" mass="30005">MTISQATPSSSGRVDLLALGALFIGLVSVTGGAALAKSLFPLVGPAGATALRLIFGALLLSIVLRPWRLDLRGGWRSILVYGAVLGAMNLSFYHALAYIPLGIAIAIEFIGPLGVAVLTSRRRRDLIWIAIAVAGLLLLLPLRDSAAALDWRGVALALIAGACWAAYILLGKRAGVEHGPAAAAAGTVVAAILAAPVGIVAAGPALLQPEILALGLAVGLVSSAIPYGFEMVALRRLPPSSFGTLLSAEPAVGALIGVVLLGEHLSAAQWLAIGLIMVSSVGAAAGARHDAVAEPAP</sequence>
<dbReference type="KEGG" id="sal:Sala_1861"/>
<dbReference type="RefSeq" id="WP_011542151.1">
    <property type="nucleotide sequence ID" value="NC_008048.1"/>
</dbReference>
<feature type="transmembrane region" description="Helical" evidence="6">
    <location>
        <begin position="78"/>
        <end position="95"/>
    </location>
</feature>
<evidence type="ECO:0000256" key="2">
    <source>
        <dbReference type="ARBA" id="ARBA00007362"/>
    </source>
</evidence>
<keyword evidence="3 6" id="KW-0812">Transmembrane</keyword>
<dbReference type="AlphaFoldDB" id="Q1GRZ9"/>
<proteinExistence type="inferred from homology"/>
<dbReference type="OrthoDB" id="9815120at2"/>
<feature type="transmembrane region" description="Helical" evidence="6">
    <location>
        <begin position="101"/>
        <end position="119"/>
    </location>
</feature>
<keyword evidence="5 6" id="KW-0472">Membrane</keyword>
<dbReference type="eggNOG" id="COG5006">
    <property type="taxonomic scope" value="Bacteria"/>
</dbReference>
<dbReference type="STRING" id="317655.Sala_1861"/>
<evidence type="ECO:0000313" key="9">
    <source>
        <dbReference type="Proteomes" id="UP000006578"/>
    </source>
</evidence>
<dbReference type="PANTHER" id="PTHR32322:SF2">
    <property type="entry name" value="EAMA DOMAIN-CONTAINING PROTEIN"/>
    <property type="match status" value="1"/>
</dbReference>
<dbReference type="Proteomes" id="UP000006578">
    <property type="component" value="Chromosome"/>
</dbReference>
<feature type="transmembrane region" description="Helical" evidence="6">
    <location>
        <begin position="46"/>
        <end position="66"/>
    </location>
</feature>
<reference evidence="8 9" key="1">
    <citation type="journal article" date="2009" name="Proc. Natl. Acad. Sci. U.S.A.">
        <title>The genomic basis of trophic strategy in marine bacteria.</title>
        <authorList>
            <person name="Lauro F.M."/>
            <person name="McDougald D."/>
            <person name="Thomas T."/>
            <person name="Williams T.J."/>
            <person name="Egan S."/>
            <person name="Rice S."/>
            <person name="DeMaere M.Z."/>
            <person name="Ting L."/>
            <person name="Ertan H."/>
            <person name="Johnson J."/>
            <person name="Ferriera S."/>
            <person name="Lapidus A."/>
            <person name="Anderson I."/>
            <person name="Kyrpides N."/>
            <person name="Munk A.C."/>
            <person name="Detter C."/>
            <person name="Han C.S."/>
            <person name="Brown M.V."/>
            <person name="Robb F.T."/>
            <person name="Kjelleberg S."/>
            <person name="Cavicchioli R."/>
        </authorList>
    </citation>
    <scope>NUCLEOTIDE SEQUENCE [LARGE SCALE GENOMIC DNA]</scope>
    <source>
        <strain evidence="9">DSM 13593 / LMG 18877 / RB2256</strain>
    </source>
</reference>
<accession>Q1GRZ9</accession>
<feature type="transmembrane region" description="Helical" evidence="6">
    <location>
        <begin position="182"/>
        <end position="205"/>
    </location>
</feature>
<evidence type="ECO:0000256" key="6">
    <source>
        <dbReference type="SAM" id="Phobius"/>
    </source>
</evidence>
<comment type="similarity">
    <text evidence="2">Belongs to the EamA transporter family.</text>
</comment>
<dbReference type="InterPro" id="IPR037185">
    <property type="entry name" value="EmrE-like"/>
</dbReference>
<feature type="transmembrane region" description="Helical" evidence="6">
    <location>
        <begin position="211"/>
        <end position="229"/>
    </location>
</feature>
<feature type="transmembrane region" description="Helical" evidence="6">
    <location>
        <begin position="149"/>
        <end position="170"/>
    </location>
</feature>
<dbReference type="GO" id="GO:0016020">
    <property type="term" value="C:membrane"/>
    <property type="evidence" value="ECO:0007669"/>
    <property type="project" value="UniProtKB-SubCell"/>
</dbReference>
<dbReference type="PANTHER" id="PTHR32322">
    <property type="entry name" value="INNER MEMBRANE TRANSPORTER"/>
    <property type="match status" value="1"/>
</dbReference>
<evidence type="ECO:0000313" key="8">
    <source>
        <dbReference type="EMBL" id="ABF53573.1"/>
    </source>
</evidence>
<organism evidence="8 9">
    <name type="scientific">Sphingopyxis alaskensis (strain DSM 13593 / LMG 18877 / RB2256)</name>
    <name type="common">Sphingomonas alaskensis</name>
    <dbReference type="NCBI Taxonomy" id="317655"/>
    <lineage>
        <taxon>Bacteria</taxon>
        <taxon>Pseudomonadati</taxon>
        <taxon>Pseudomonadota</taxon>
        <taxon>Alphaproteobacteria</taxon>
        <taxon>Sphingomonadales</taxon>
        <taxon>Sphingomonadaceae</taxon>
        <taxon>Sphingopyxis</taxon>
    </lineage>
</organism>
<dbReference type="Gene3D" id="1.10.3730.20">
    <property type="match status" value="1"/>
</dbReference>
<feature type="domain" description="EamA" evidence="7">
    <location>
        <begin position="152"/>
        <end position="281"/>
    </location>
</feature>
<feature type="transmembrane region" description="Helical" evidence="6">
    <location>
        <begin position="241"/>
        <end position="261"/>
    </location>
</feature>
<dbReference type="SUPFAM" id="SSF103481">
    <property type="entry name" value="Multidrug resistance efflux transporter EmrE"/>
    <property type="match status" value="2"/>
</dbReference>
<evidence type="ECO:0000256" key="1">
    <source>
        <dbReference type="ARBA" id="ARBA00004141"/>
    </source>
</evidence>
<dbReference type="Pfam" id="PF00892">
    <property type="entry name" value="EamA"/>
    <property type="match status" value="1"/>
</dbReference>
<dbReference type="EMBL" id="CP000356">
    <property type="protein sequence ID" value="ABF53573.1"/>
    <property type="molecule type" value="Genomic_DNA"/>
</dbReference>
<evidence type="ECO:0000256" key="5">
    <source>
        <dbReference type="ARBA" id="ARBA00023136"/>
    </source>
</evidence>
<protein>
    <recommendedName>
        <fullName evidence="7">EamA domain-containing protein</fullName>
    </recommendedName>
</protein>